<gene>
    <name evidence="11" type="ORF">AK830_g10211</name>
</gene>
<evidence type="ECO:0000256" key="5">
    <source>
        <dbReference type="ARBA" id="ARBA00022448"/>
    </source>
</evidence>
<keyword evidence="5" id="KW-0813">Transport</keyword>
<dbReference type="GO" id="GO:0008298">
    <property type="term" value="P:intracellular mRNA localization"/>
    <property type="evidence" value="ECO:0007669"/>
    <property type="project" value="TreeGrafter"/>
</dbReference>
<evidence type="ECO:0000313" key="11">
    <source>
        <dbReference type="EMBL" id="KPM36366.1"/>
    </source>
</evidence>
<evidence type="ECO:0000256" key="3">
    <source>
        <dbReference type="ARBA" id="ARBA00008132"/>
    </source>
</evidence>
<feature type="compositionally biased region" description="Basic and acidic residues" evidence="10">
    <location>
        <begin position="52"/>
        <end position="62"/>
    </location>
</feature>
<evidence type="ECO:0000256" key="8">
    <source>
        <dbReference type="ARBA" id="ARBA00023054"/>
    </source>
</evidence>
<dbReference type="PANTHER" id="PTHR28028:SF1">
    <property type="entry name" value="60S RIBOSOMAL SUBUNIT ASSEMBLY_EXPORT PROTEIN LOC1"/>
    <property type="match status" value="1"/>
</dbReference>
<dbReference type="AlphaFoldDB" id="A0A0P7AQG9"/>
<comment type="caution">
    <text evidence="11">The sequence shown here is derived from an EMBL/GenBank/DDBJ whole genome shotgun (WGS) entry which is preliminary data.</text>
</comment>
<dbReference type="PANTHER" id="PTHR28028">
    <property type="entry name" value="60S RIBOSOMAL SUBUNIT ASSEMBLY/EXPORT PROTEIN LOC1"/>
    <property type="match status" value="1"/>
</dbReference>
<evidence type="ECO:0000256" key="7">
    <source>
        <dbReference type="ARBA" id="ARBA00022816"/>
    </source>
</evidence>
<keyword evidence="6" id="KW-0690">Ribosome biogenesis</keyword>
<evidence type="ECO:0000256" key="2">
    <source>
        <dbReference type="ARBA" id="ARBA00004604"/>
    </source>
</evidence>
<dbReference type="OrthoDB" id="1743802at2759"/>
<comment type="function">
    <text evidence="1">Required for efficient assembly and nuclear export of the 60S ribosomal subunit.</text>
</comment>
<evidence type="ECO:0000256" key="1">
    <source>
        <dbReference type="ARBA" id="ARBA00001977"/>
    </source>
</evidence>
<dbReference type="GO" id="GO:0003729">
    <property type="term" value="F:mRNA binding"/>
    <property type="evidence" value="ECO:0007669"/>
    <property type="project" value="InterPro"/>
</dbReference>
<sequence length="202" mass="22453">MAPSRTSTVKNKHAAAKSGIANSKASRRPPSDGIVKSSAKKSKNTGSLPNRQVKDKGRDALIKKLRNPKKPSYTEEELGIPKLNTITPVGVIKPKGKKKGKVFVDDRESMNTILSLVQAEKNGQIESKMIKARQMEEIREARKVEAEKKEFERESKIETFKDALRKRRKRKTTDDAKDSVKDVSITGTKAGKPKGKKRVAFA</sequence>
<dbReference type="GO" id="GO:0051028">
    <property type="term" value="P:mRNA transport"/>
    <property type="evidence" value="ECO:0007669"/>
    <property type="project" value="UniProtKB-KW"/>
</dbReference>
<protein>
    <recommendedName>
        <fullName evidence="13">60S ribosomal subunit assembly/export protein LOC1</fullName>
    </recommendedName>
</protein>
<comment type="subcellular location">
    <subcellularLocation>
        <location evidence="2">Nucleus</location>
        <location evidence="2">Nucleolus</location>
    </subcellularLocation>
</comment>
<keyword evidence="12" id="KW-1185">Reference proteome</keyword>
<name>A0A0P7AQG9_9HYPO</name>
<proteinExistence type="inferred from homology"/>
<feature type="compositionally biased region" description="Basic and acidic residues" evidence="10">
    <location>
        <begin position="172"/>
        <end position="181"/>
    </location>
</feature>
<accession>A0A0P7AQG9</accession>
<feature type="region of interest" description="Disordered" evidence="10">
    <location>
        <begin position="1"/>
        <end position="74"/>
    </location>
</feature>
<dbReference type="GO" id="GO:0042273">
    <property type="term" value="P:ribosomal large subunit biogenesis"/>
    <property type="evidence" value="ECO:0007669"/>
    <property type="project" value="InterPro"/>
</dbReference>
<dbReference type="EMBL" id="LKCW01000206">
    <property type="protein sequence ID" value="KPM36366.1"/>
    <property type="molecule type" value="Genomic_DNA"/>
</dbReference>
<reference evidence="11 12" key="1">
    <citation type="submission" date="2015-09" db="EMBL/GenBank/DDBJ databases">
        <title>Draft genome of a European isolate of the apple canker pathogen Neonectria ditissima.</title>
        <authorList>
            <person name="Gomez-Cortecero A."/>
            <person name="Harrison R.J."/>
            <person name="Armitage A.D."/>
        </authorList>
    </citation>
    <scope>NUCLEOTIDE SEQUENCE [LARGE SCALE GENOMIC DNA]</scope>
    <source>
        <strain evidence="11 12">R09/05</strain>
    </source>
</reference>
<dbReference type="GO" id="GO:0030687">
    <property type="term" value="C:preribosome, large subunit precursor"/>
    <property type="evidence" value="ECO:0007669"/>
    <property type="project" value="TreeGrafter"/>
</dbReference>
<evidence type="ECO:0008006" key="13">
    <source>
        <dbReference type="Google" id="ProtNLM"/>
    </source>
</evidence>
<feature type="compositionally biased region" description="Basic residues" evidence="10">
    <location>
        <begin position="191"/>
        <end position="202"/>
    </location>
</feature>
<organism evidence="11 12">
    <name type="scientific">Neonectria ditissima</name>
    <dbReference type="NCBI Taxonomy" id="78410"/>
    <lineage>
        <taxon>Eukaryota</taxon>
        <taxon>Fungi</taxon>
        <taxon>Dikarya</taxon>
        <taxon>Ascomycota</taxon>
        <taxon>Pezizomycotina</taxon>
        <taxon>Sordariomycetes</taxon>
        <taxon>Hypocreomycetidae</taxon>
        <taxon>Hypocreales</taxon>
        <taxon>Nectriaceae</taxon>
        <taxon>Neonectria</taxon>
    </lineage>
</organism>
<keyword evidence="7" id="KW-0509">mRNA transport</keyword>
<evidence type="ECO:0000256" key="10">
    <source>
        <dbReference type="SAM" id="MobiDB-lite"/>
    </source>
</evidence>
<dbReference type="STRING" id="78410.A0A0P7AQG9"/>
<keyword evidence="9" id="KW-0539">Nucleus</keyword>
<comment type="similarity">
    <text evidence="3">Belongs to the LOC1 family.</text>
</comment>
<feature type="region of interest" description="Disordered" evidence="10">
    <location>
        <begin position="162"/>
        <end position="202"/>
    </location>
</feature>
<evidence type="ECO:0000313" key="12">
    <source>
        <dbReference type="Proteomes" id="UP000050424"/>
    </source>
</evidence>
<dbReference type="GO" id="GO:0005730">
    <property type="term" value="C:nucleolus"/>
    <property type="evidence" value="ECO:0007669"/>
    <property type="project" value="UniProtKB-SubCell"/>
</dbReference>
<evidence type="ECO:0000256" key="4">
    <source>
        <dbReference type="ARBA" id="ARBA00011339"/>
    </source>
</evidence>
<dbReference type="Proteomes" id="UP000050424">
    <property type="component" value="Unassembled WGS sequence"/>
</dbReference>
<evidence type="ECO:0000256" key="6">
    <source>
        <dbReference type="ARBA" id="ARBA00022517"/>
    </source>
</evidence>
<dbReference type="InterPro" id="IPR037650">
    <property type="entry name" value="Loc1"/>
</dbReference>
<comment type="subunit">
    <text evidence="4">Component of the 66S pre-ribosomal particle.</text>
</comment>
<keyword evidence="8" id="KW-0175">Coiled coil</keyword>
<evidence type="ECO:0000256" key="9">
    <source>
        <dbReference type="ARBA" id="ARBA00023242"/>
    </source>
</evidence>